<comment type="caution">
    <text evidence="1">The sequence shown here is derived from an EMBL/GenBank/DDBJ whole genome shotgun (WGS) entry which is preliminary data.</text>
</comment>
<protein>
    <submittedName>
        <fullName evidence="1">Nucleoid-associated protein</fullName>
    </submittedName>
</protein>
<name>A0A9D1RFY7_9BACT</name>
<accession>A0A9D1RFY7</accession>
<evidence type="ECO:0000313" key="1">
    <source>
        <dbReference type="EMBL" id="HIW86882.1"/>
    </source>
</evidence>
<dbReference type="Pfam" id="PF04245">
    <property type="entry name" value="NA37"/>
    <property type="match status" value="1"/>
</dbReference>
<dbReference type="Proteomes" id="UP000824267">
    <property type="component" value="Unassembled WGS sequence"/>
</dbReference>
<gene>
    <name evidence="1" type="ORF">IAC47_01205</name>
</gene>
<dbReference type="AlphaFoldDB" id="A0A9D1RFY7"/>
<dbReference type="EMBL" id="DXGG01000042">
    <property type="protein sequence ID" value="HIW86882.1"/>
    <property type="molecule type" value="Genomic_DNA"/>
</dbReference>
<proteinExistence type="predicted"/>
<evidence type="ECO:0000313" key="2">
    <source>
        <dbReference type="Proteomes" id="UP000824267"/>
    </source>
</evidence>
<reference evidence="1" key="2">
    <citation type="submission" date="2021-04" db="EMBL/GenBank/DDBJ databases">
        <authorList>
            <person name="Gilroy R."/>
        </authorList>
    </citation>
    <scope>NUCLEOTIDE SEQUENCE</scope>
    <source>
        <strain evidence="1">Gambia16-930</strain>
    </source>
</reference>
<dbReference type="GO" id="GO:0009295">
    <property type="term" value="C:nucleoid"/>
    <property type="evidence" value="ECO:0007669"/>
    <property type="project" value="InterPro"/>
</dbReference>
<sequence>MVTCEDAVIEKMVLHRVGNKLNNEPLKLSPAPFALHGDISNVLLKYFTTHFKSNQTYRLFNEIAPENNFVYGCVKAVFDNPDELYEQSVNIAKYLYEVSEHPNIKSGELYITLLQRCFAEGEVVRALGIFKSENKETYLKVFPSGDGFEIESELGININRLDKGCIIYDKEAEKGYIATVADMSGRGGEAAFWMDDFLSLRQRPDSFYNTEHTINVCKSFVSDYLPSEYEMDKADQAELLNKTANYLKESKQFDLERFNREVMEVPELQDSFREYRDRYRQEYDVDLSDNFILSEQAMRKGQRVFKSVLKLDRNFTIYIHGSRSRVEKGVDEKTGLQYYRFLYDEEK</sequence>
<organism evidence="1 2">
    <name type="scientific">Candidatus Onthomorpha intestinigallinarum</name>
    <dbReference type="NCBI Taxonomy" id="2840880"/>
    <lineage>
        <taxon>Bacteria</taxon>
        <taxon>Pseudomonadati</taxon>
        <taxon>Bacteroidota</taxon>
        <taxon>Bacteroidia</taxon>
        <taxon>Bacteroidales</taxon>
        <taxon>Candidatus Onthomorpha</taxon>
    </lineage>
</organism>
<reference evidence="1" key="1">
    <citation type="journal article" date="2021" name="PeerJ">
        <title>Extensive microbial diversity within the chicken gut microbiome revealed by metagenomics and culture.</title>
        <authorList>
            <person name="Gilroy R."/>
            <person name="Ravi A."/>
            <person name="Getino M."/>
            <person name="Pursley I."/>
            <person name="Horton D.L."/>
            <person name="Alikhan N.F."/>
            <person name="Baker D."/>
            <person name="Gharbi K."/>
            <person name="Hall N."/>
            <person name="Watson M."/>
            <person name="Adriaenssens E.M."/>
            <person name="Foster-Nyarko E."/>
            <person name="Jarju S."/>
            <person name="Secka A."/>
            <person name="Antonio M."/>
            <person name="Oren A."/>
            <person name="Chaudhuri R.R."/>
            <person name="La Ragione R."/>
            <person name="Hildebrand F."/>
            <person name="Pallen M.J."/>
        </authorList>
    </citation>
    <scope>NUCLEOTIDE SEQUENCE</scope>
    <source>
        <strain evidence="1">Gambia16-930</strain>
    </source>
</reference>
<dbReference type="InterPro" id="IPR007358">
    <property type="entry name" value="Nucleoid_associated_NdpA"/>
</dbReference>